<dbReference type="STRING" id="1120980.GCA_000745955_01034"/>
<reference evidence="2 3" key="1">
    <citation type="submission" date="2018-06" db="EMBL/GenBank/DDBJ databases">
        <authorList>
            <consortium name="Pathogen Informatics"/>
            <person name="Doyle S."/>
        </authorList>
    </citation>
    <scope>NUCLEOTIDE SEQUENCE [LARGE SCALE GENOMIC DNA]</scope>
    <source>
        <strain evidence="2 3">NCTC10283</strain>
    </source>
</reference>
<dbReference type="Gene3D" id="3.40.190.10">
    <property type="entry name" value="Periplasmic binding protein-like II"/>
    <property type="match status" value="2"/>
</dbReference>
<dbReference type="InterPro" id="IPR001638">
    <property type="entry name" value="Solute-binding_3/MltF_N"/>
</dbReference>
<accession>A0A376BKC1</accession>
<dbReference type="Proteomes" id="UP000254209">
    <property type="component" value="Unassembled WGS sequence"/>
</dbReference>
<keyword evidence="3" id="KW-1185">Reference proteome</keyword>
<evidence type="ECO:0000313" key="3">
    <source>
        <dbReference type="Proteomes" id="UP000254209"/>
    </source>
</evidence>
<sequence length="177" mass="19670">MELLQAIAADQKIQVNLLPDTRANLFPSLESNKYQILVGSFEANPERQAKAELSHPYAKGYRAILSKKDSLVKSAQDLRDDKVVVGVQKSTNSERKLVELGVTPKSYDSLFNTFKGLAQEEVTHVEGDSIPLTYYAITNKNESIKQEYALTHFDSNAGDSMLVYAVSKGNTELLDKN</sequence>
<dbReference type="AlphaFoldDB" id="A0A376BKC1"/>
<organism evidence="2 3">
    <name type="scientific">Alysiella crassa</name>
    <dbReference type="NCBI Taxonomy" id="153491"/>
    <lineage>
        <taxon>Bacteria</taxon>
        <taxon>Pseudomonadati</taxon>
        <taxon>Pseudomonadota</taxon>
        <taxon>Betaproteobacteria</taxon>
        <taxon>Neisseriales</taxon>
        <taxon>Neisseriaceae</taxon>
        <taxon>Alysiella</taxon>
    </lineage>
</organism>
<feature type="domain" description="Solute-binding protein family 3/N-terminal" evidence="1">
    <location>
        <begin position="1"/>
        <end position="177"/>
    </location>
</feature>
<evidence type="ECO:0000259" key="1">
    <source>
        <dbReference type="SMART" id="SM00062"/>
    </source>
</evidence>
<dbReference type="Pfam" id="PF00497">
    <property type="entry name" value="SBP_bac_3"/>
    <property type="match status" value="1"/>
</dbReference>
<dbReference type="SMART" id="SM00062">
    <property type="entry name" value="PBPb"/>
    <property type="match status" value="1"/>
</dbReference>
<evidence type="ECO:0000313" key="2">
    <source>
        <dbReference type="EMBL" id="SSY70075.1"/>
    </source>
</evidence>
<proteinExistence type="predicted"/>
<dbReference type="SUPFAM" id="SSF53850">
    <property type="entry name" value="Periplasmic binding protein-like II"/>
    <property type="match status" value="1"/>
</dbReference>
<dbReference type="EMBL" id="UFSO01000002">
    <property type="protein sequence ID" value="SSY70075.1"/>
    <property type="molecule type" value="Genomic_DNA"/>
</dbReference>
<protein>
    <submittedName>
        <fullName evidence="2">ABC transporter arginine-binding protein 1</fullName>
    </submittedName>
</protein>
<gene>
    <name evidence="2" type="primary">artJ_1</name>
    <name evidence="2" type="ORF">NCTC10283_00139</name>
</gene>
<dbReference type="RefSeq" id="WP_034292353.1">
    <property type="nucleotide sequence ID" value="NZ_CP091519.2"/>
</dbReference>
<name>A0A376BKC1_9NEIS</name>